<dbReference type="InterPro" id="IPR027417">
    <property type="entry name" value="P-loop_NTPase"/>
</dbReference>
<evidence type="ECO:0000313" key="10">
    <source>
        <dbReference type="EMBL" id="ADK86197.1"/>
    </source>
</evidence>
<dbReference type="InterPro" id="IPR003593">
    <property type="entry name" value="AAA+_ATPase"/>
</dbReference>
<dbReference type="PANTHER" id="PTHR32071">
    <property type="entry name" value="TRANSCRIPTIONAL REGULATORY PROTEIN"/>
    <property type="match status" value="1"/>
</dbReference>
<feature type="domain" description="Sigma-54 factor interaction" evidence="7">
    <location>
        <begin position="269"/>
        <end position="498"/>
    </location>
</feature>
<evidence type="ECO:0000259" key="7">
    <source>
        <dbReference type="PROSITE" id="PS50045"/>
    </source>
</evidence>
<dbReference type="GO" id="GO:0005524">
    <property type="term" value="F:ATP binding"/>
    <property type="evidence" value="ECO:0007669"/>
    <property type="project" value="UniProtKB-KW"/>
</dbReference>
<dbReference type="SUPFAM" id="SSF46689">
    <property type="entry name" value="Homeodomain-like"/>
    <property type="match status" value="1"/>
</dbReference>
<dbReference type="SUPFAM" id="SSF52540">
    <property type="entry name" value="P-loop containing nucleoside triphosphate hydrolases"/>
    <property type="match status" value="1"/>
</dbReference>
<dbReference type="PROSITE" id="PS00688">
    <property type="entry name" value="SIGMA54_INTERACT_3"/>
    <property type="match status" value="1"/>
</dbReference>
<dbReference type="InterPro" id="IPR035965">
    <property type="entry name" value="PAS-like_dom_sf"/>
</dbReference>
<dbReference type="STRING" id="644282.Deba_2844"/>
<dbReference type="SMART" id="SM00448">
    <property type="entry name" value="REC"/>
    <property type="match status" value="1"/>
</dbReference>
<dbReference type="eggNOG" id="COG3829">
    <property type="taxonomic scope" value="Bacteria"/>
</dbReference>
<dbReference type="InterPro" id="IPR025943">
    <property type="entry name" value="Sigma_54_int_dom_ATP-bd_2"/>
</dbReference>
<evidence type="ECO:0000259" key="9">
    <source>
        <dbReference type="PROSITE" id="PS50112"/>
    </source>
</evidence>
<name>E1QMF4_DESB2</name>
<dbReference type="SMART" id="SM00091">
    <property type="entry name" value="PAS"/>
    <property type="match status" value="1"/>
</dbReference>
<feature type="domain" description="PAS" evidence="9">
    <location>
        <begin position="137"/>
        <end position="184"/>
    </location>
</feature>
<dbReference type="SUPFAM" id="SSF55785">
    <property type="entry name" value="PYP-like sensor domain (PAS domain)"/>
    <property type="match status" value="1"/>
</dbReference>
<gene>
    <name evidence="10" type="ordered locus">Deba_2844</name>
</gene>
<dbReference type="AlphaFoldDB" id="E1QMF4"/>
<dbReference type="Proteomes" id="UP000009047">
    <property type="component" value="Chromosome"/>
</dbReference>
<dbReference type="CDD" id="cd00130">
    <property type="entry name" value="PAS"/>
    <property type="match status" value="1"/>
</dbReference>
<dbReference type="Gene3D" id="3.30.450.20">
    <property type="entry name" value="PAS domain"/>
    <property type="match status" value="1"/>
</dbReference>
<dbReference type="GO" id="GO:0006355">
    <property type="term" value="P:regulation of DNA-templated transcription"/>
    <property type="evidence" value="ECO:0007669"/>
    <property type="project" value="InterPro"/>
</dbReference>
<dbReference type="HOGENOM" id="CLU_000445_0_6_7"/>
<dbReference type="Gene3D" id="1.10.10.60">
    <property type="entry name" value="Homeodomain-like"/>
    <property type="match status" value="1"/>
</dbReference>
<dbReference type="PANTHER" id="PTHR32071:SF113">
    <property type="entry name" value="ALGINATE BIOSYNTHESIS TRANSCRIPTIONAL REGULATORY PROTEIN ALGB"/>
    <property type="match status" value="1"/>
</dbReference>
<keyword evidence="6" id="KW-0597">Phosphoprotein</keyword>
<dbReference type="PROSITE" id="PS00676">
    <property type="entry name" value="SIGMA54_INTERACT_2"/>
    <property type="match status" value="1"/>
</dbReference>
<dbReference type="InterPro" id="IPR001789">
    <property type="entry name" value="Sig_transdc_resp-reg_receiver"/>
</dbReference>
<keyword evidence="5" id="KW-0804">Transcription</keyword>
<proteinExistence type="predicted"/>
<dbReference type="OrthoDB" id="9763792at2"/>
<dbReference type="Pfam" id="PF00072">
    <property type="entry name" value="Response_reg"/>
    <property type="match status" value="1"/>
</dbReference>
<keyword evidence="11" id="KW-1185">Reference proteome</keyword>
<evidence type="ECO:0000256" key="6">
    <source>
        <dbReference type="PROSITE-ProRule" id="PRU00169"/>
    </source>
</evidence>
<dbReference type="InterPro" id="IPR002078">
    <property type="entry name" value="Sigma_54_int"/>
</dbReference>
<keyword evidence="1" id="KW-0547">Nucleotide-binding</keyword>
<dbReference type="InterPro" id="IPR002197">
    <property type="entry name" value="HTH_Fis"/>
</dbReference>
<dbReference type="GO" id="GO:0000160">
    <property type="term" value="P:phosphorelay signal transduction system"/>
    <property type="evidence" value="ECO:0007669"/>
    <property type="project" value="InterPro"/>
</dbReference>
<evidence type="ECO:0000313" key="11">
    <source>
        <dbReference type="Proteomes" id="UP000009047"/>
    </source>
</evidence>
<dbReference type="SMART" id="SM00382">
    <property type="entry name" value="AAA"/>
    <property type="match status" value="1"/>
</dbReference>
<dbReference type="eggNOG" id="COG2204">
    <property type="taxonomic scope" value="Bacteria"/>
</dbReference>
<feature type="domain" description="Response regulatory" evidence="8">
    <location>
        <begin position="4"/>
        <end position="118"/>
    </location>
</feature>
<dbReference type="InterPro" id="IPR058031">
    <property type="entry name" value="AAA_lid_NorR"/>
</dbReference>
<organism evidence="10 11">
    <name type="scientific">Desulfarculus baarsii (strain ATCC 33931 / DSM 2075 / LMG 7858 / VKM B-1802 / 2st14)</name>
    <dbReference type="NCBI Taxonomy" id="644282"/>
    <lineage>
        <taxon>Bacteria</taxon>
        <taxon>Pseudomonadati</taxon>
        <taxon>Thermodesulfobacteriota</taxon>
        <taxon>Desulfarculia</taxon>
        <taxon>Desulfarculales</taxon>
        <taxon>Desulfarculaceae</taxon>
        <taxon>Desulfarculus</taxon>
    </lineage>
</organism>
<dbReference type="PRINTS" id="PR01590">
    <property type="entry name" value="HTHFIS"/>
</dbReference>
<sequence length="575" mass="61631">MSGRVLVVDDEQVLRLTFEALLGDAGHAVQTAADFDQAVAALEADAFDAVFVDIILGGRSGLELLERAKGLQPTTPVVMITGQPTVEAASRALRLGAFDFMVKPVTKDALLRAARAALAHKRLIDERDHEAAQRRRYQALLTAIVEGVGDGVISVGVDGRLSQINRAAQELLGLTSQAALGSSLEEPMWAPLGQGRQMLLATARGGSAPAEARQQIVPAGAGPRLVELSCRPLRDGQGRAMGAVLVLRDRTRLSLLEDSLRSRRGLHGLVGQSPAMQEVYRLLETLAETDTTVLIGGPSGSGKELAAEALHYLGPRANGPLIKVNCAALAENLLESELFGHARGAFTGAVADKAGRFLLADGGTIMLDEIGDISPAVQLKLLRVLEDKIVERVGEAKPRRVDARVVAATNQDLATLSAQGRFRQDLYYRLNVVRLNMPSLAQRREDIPLLAEHFLAQFARRMPRPVEGLSPTALEALMRQPWPGNVRQLRHVLEHAYIFCPGGLIGPEHLPPELSAPPISPAADGPTSEAQRILAALRRAGGNKAKAARLLGLSRNTLYRKLNELGLSELGDGSE</sequence>
<dbReference type="Pfam" id="PF00158">
    <property type="entry name" value="Sigma54_activat"/>
    <property type="match status" value="1"/>
</dbReference>
<dbReference type="Gene3D" id="3.40.50.2300">
    <property type="match status" value="1"/>
</dbReference>
<evidence type="ECO:0000256" key="5">
    <source>
        <dbReference type="ARBA" id="ARBA00023163"/>
    </source>
</evidence>
<dbReference type="InterPro" id="IPR009057">
    <property type="entry name" value="Homeodomain-like_sf"/>
</dbReference>
<dbReference type="GO" id="GO:0043565">
    <property type="term" value="F:sequence-specific DNA binding"/>
    <property type="evidence" value="ECO:0007669"/>
    <property type="project" value="InterPro"/>
</dbReference>
<keyword evidence="4" id="KW-0238">DNA-binding</keyword>
<dbReference type="NCBIfam" id="TIGR00229">
    <property type="entry name" value="sensory_box"/>
    <property type="match status" value="1"/>
</dbReference>
<dbReference type="PROSITE" id="PS50110">
    <property type="entry name" value="RESPONSE_REGULATORY"/>
    <property type="match status" value="1"/>
</dbReference>
<keyword evidence="3" id="KW-0805">Transcription regulation</keyword>
<dbReference type="KEGG" id="dbr:Deba_2844"/>
<feature type="modified residue" description="4-aspartylphosphate" evidence="6">
    <location>
        <position position="53"/>
    </location>
</feature>
<dbReference type="Pfam" id="PF02954">
    <property type="entry name" value="HTH_8"/>
    <property type="match status" value="1"/>
</dbReference>
<evidence type="ECO:0000256" key="4">
    <source>
        <dbReference type="ARBA" id="ARBA00023125"/>
    </source>
</evidence>
<evidence type="ECO:0000256" key="3">
    <source>
        <dbReference type="ARBA" id="ARBA00023015"/>
    </source>
</evidence>
<evidence type="ECO:0000256" key="2">
    <source>
        <dbReference type="ARBA" id="ARBA00022840"/>
    </source>
</evidence>
<dbReference type="SUPFAM" id="SSF52172">
    <property type="entry name" value="CheY-like"/>
    <property type="match status" value="1"/>
</dbReference>
<evidence type="ECO:0000256" key="1">
    <source>
        <dbReference type="ARBA" id="ARBA00022741"/>
    </source>
</evidence>
<reference evidence="10 11" key="1">
    <citation type="journal article" date="2010" name="Stand. Genomic Sci.">
        <title>Complete genome sequence of Desulfarculus baarsii type strain (2st14).</title>
        <authorList>
            <person name="Sun H."/>
            <person name="Spring S."/>
            <person name="Lapidus A."/>
            <person name="Davenport K."/>
            <person name="Del Rio T.G."/>
            <person name="Tice H."/>
            <person name="Nolan M."/>
            <person name="Copeland A."/>
            <person name="Cheng J.F."/>
            <person name="Lucas S."/>
            <person name="Tapia R."/>
            <person name="Goodwin L."/>
            <person name="Pitluck S."/>
            <person name="Ivanova N."/>
            <person name="Pagani I."/>
            <person name="Mavromatis K."/>
            <person name="Ovchinnikova G."/>
            <person name="Pati A."/>
            <person name="Chen A."/>
            <person name="Palaniappan K."/>
            <person name="Hauser L."/>
            <person name="Chang Y.J."/>
            <person name="Jeffries C.D."/>
            <person name="Detter J.C."/>
            <person name="Han C."/>
            <person name="Rohde M."/>
            <person name="Brambilla E."/>
            <person name="Goker M."/>
            <person name="Woyke T."/>
            <person name="Bristow J."/>
            <person name="Eisen J.A."/>
            <person name="Markowitz V."/>
            <person name="Hugenholtz P."/>
            <person name="Kyrpides N.C."/>
            <person name="Klenk H.P."/>
            <person name="Land M."/>
        </authorList>
    </citation>
    <scope>NUCLEOTIDE SEQUENCE [LARGE SCALE GENOMIC DNA]</scope>
    <source>
        <strain evidence="11">ATCC 33931 / DSM 2075 / LMG 7858 / VKM B-1802 / 2st14</strain>
    </source>
</reference>
<dbReference type="CDD" id="cd00009">
    <property type="entry name" value="AAA"/>
    <property type="match status" value="1"/>
</dbReference>
<keyword evidence="2" id="KW-0067">ATP-binding</keyword>
<dbReference type="Gene3D" id="3.40.50.300">
    <property type="entry name" value="P-loop containing nucleotide triphosphate hydrolases"/>
    <property type="match status" value="1"/>
</dbReference>
<dbReference type="InterPro" id="IPR000014">
    <property type="entry name" value="PAS"/>
</dbReference>
<dbReference type="PROSITE" id="PS50045">
    <property type="entry name" value="SIGMA54_INTERACT_4"/>
    <property type="match status" value="1"/>
</dbReference>
<dbReference type="PROSITE" id="PS50112">
    <property type="entry name" value="PAS"/>
    <property type="match status" value="1"/>
</dbReference>
<dbReference type="InterPro" id="IPR025944">
    <property type="entry name" value="Sigma_54_int_dom_CS"/>
</dbReference>
<dbReference type="RefSeq" id="WP_013259635.1">
    <property type="nucleotide sequence ID" value="NC_014365.1"/>
</dbReference>
<dbReference type="InterPro" id="IPR013656">
    <property type="entry name" value="PAS_4"/>
</dbReference>
<dbReference type="Pfam" id="PF25601">
    <property type="entry name" value="AAA_lid_14"/>
    <property type="match status" value="1"/>
</dbReference>
<dbReference type="FunFam" id="3.40.50.300:FF:000006">
    <property type="entry name" value="DNA-binding transcriptional regulator NtrC"/>
    <property type="match status" value="1"/>
</dbReference>
<dbReference type="EMBL" id="CP002085">
    <property type="protein sequence ID" value="ADK86197.1"/>
    <property type="molecule type" value="Genomic_DNA"/>
</dbReference>
<dbReference type="Pfam" id="PF08448">
    <property type="entry name" value="PAS_4"/>
    <property type="match status" value="1"/>
</dbReference>
<evidence type="ECO:0000259" key="8">
    <source>
        <dbReference type="PROSITE" id="PS50110"/>
    </source>
</evidence>
<dbReference type="InterPro" id="IPR011006">
    <property type="entry name" value="CheY-like_superfamily"/>
</dbReference>
<accession>E1QMF4</accession>
<dbReference type="Gene3D" id="1.10.8.60">
    <property type="match status" value="1"/>
</dbReference>
<protein>
    <submittedName>
        <fullName evidence="10">PAS modulated sigma54 specific transcriptional regulator, Fis family</fullName>
    </submittedName>
</protein>